<sequence length="149" mass="17244">MTNLSKMAFEVDSNSLAKLMRTVDPLKKTLIVDCRCFLDYNVSHIRSAVNAFYSKMMRRRLYDNKTLIVDCRCFLDYNVSHIRSAVNAFYSKMMRRRLYDNKVGEKLKLIKGYHSYFATYGFQVEVCSDCVPNNAYAQTIRSDSAPGSL</sequence>
<dbReference type="InterPro" id="IPR001763">
    <property type="entry name" value="Rhodanese-like_dom"/>
</dbReference>
<reference evidence="3" key="1">
    <citation type="submission" date="2017-02" db="UniProtKB">
        <authorList>
            <consortium name="WormBaseParasite"/>
        </authorList>
    </citation>
    <scope>IDENTIFICATION</scope>
</reference>
<dbReference type="Proteomes" id="UP000036681">
    <property type="component" value="Unplaced"/>
</dbReference>
<dbReference type="AlphaFoldDB" id="A0A0M3IM59"/>
<evidence type="ECO:0000313" key="2">
    <source>
        <dbReference type="Proteomes" id="UP000036681"/>
    </source>
</evidence>
<protein>
    <submittedName>
        <fullName evidence="3">Rhodanese domain-containing protein</fullName>
    </submittedName>
</protein>
<dbReference type="Pfam" id="PF00581">
    <property type="entry name" value="Rhodanese"/>
    <property type="match status" value="1"/>
</dbReference>
<feature type="domain" description="Rhodanese" evidence="1">
    <location>
        <begin position="25"/>
        <end position="126"/>
    </location>
</feature>
<dbReference type="InterPro" id="IPR036873">
    <property type="entry name" value="Rhodanese-like_dom_sf"/>
</dbReference>
<evidence type="ECO:0000259" key="1">
    <source>
        <dbReference type="PROSITE" id="PS50206"/>
    </source>
</evidence>
<organism evidence="2 3">
    <name type="scientific">Ascaris lumbricoides</name>
    <name type="common">Giant roundworm</name>
    <dbReference type="NCBI Taxonomy" id="6252"/>
    <lineage>
        <taxon>Eukaryota</taxon>
        <taxon>Metazoa</taxon>
        <taxon>Ecdysozoa</taxon>
        <taxon>Nematoda</taxon>
        <taxon>Chromadorea</taxon>
        <taxon>Rhabditida</taxon>
        <taxon>Spirurina</taxon>
        <taxon>Ascaridomorpha</taxon>
        <taxon>Ascaridoidea</taxon>
        <taxon>Ascarididae</taxon>
        <taxon>Ascaris</taxon>
    </lineage>
</organism>
<evidence type="ECO:0000313" key="3">
    <source>
        <dbReference type="WBParaSite" id="ALUE_0001983701-mRNA-1"/>
    </source>
</evidence>
<name>A0A0M3IM59_ASCLU</name>
<accession>A0A0M3IM59</accession>
<dbReference type="PROSITE" id="PS50206">
    <property type="entry name" value="RHODANESE_3"/>
    <property type="match status" value="1"/>
</dbReference>
<dbReference type="SUPFAM" id="SSF52821">
    <property type="entry name" value="Rhodanese/Cell cycle control phosphatase"/>
    <property type="match status" value="2"/>
</dbReference>
<dbReference type="Gene3D" id="3.40.250.10">
    <property type="entry name" value="Rhodanese-like domain"/>
    <property type="match status" value="2"/>
</dbReference>
<keyword evidence="2" id="KW-1185">Reference proteome</keyword>
<proteinExistence type="predicted"/>
<dbReference type="WBParaSite" id="ALUE_0001983701-mRNA-1">
    <property type="protein sequence ID" value="ALUE_0001983701-mRNA-1"/>
    <property type="gene ID" value="ALUE_0001983701"/>
</dbReference>